<dbReference type="PANTHER" id="PTHR30560:SF3">
    <property type="entry name" value="TRIGGER FACTOR-LIKE PROTEIN TIG, CHLOROPLASTIC"/>
    <property type="match status" value="1"/>
</dbReference>
<evidence type="ECO:0000259" key="10">
    <source>
        <dbReference type="Pfam" id="PF05697"/>
    </source>
</evidence>
<accession>A0A955L184</accession>
<dbReference type="GO" id="GO:0005737">
    <property type="term" value="C:cytoplasm"/>
    <property type="evidence" value="ECO:0007669"/>
    <property type="project" value="UniProtKB-SubCell"/>
</dbReference>
<dbReference type="GO" id="GO:0003755">
    <property type="term" value="F:peptidyl-prolyl cis-trans isomerase activity"/>
    <property type="evidence" value="ECO:0007669"/>
    <property type="project" value="UniProtKB-KW"/>
</dbReference>
<dbReference type="SUPFAM" id="SSF109998">
    <property type="entry name" value="Triger factor/SurA peptide-binding domain-like"/>
    <property type="match status" value="1"/>
</dbReference>
<dbReference type="Gene3D" id="3.30.70.1050">
    <property type="entry name" value="Trigger factor ribosome-binding domain"/>
    <property type="match status" value="1"/>
</dbReference>
<evidence type="ECO:0000313" key="12">
    <source>
        <dbReference type="EMBL" id="MCA9380371.1"/>
    </source>
</evidence>
<dbReference type="Pfam" id="PF05697">
    <property type="entry name" value="Trigger_N"/>
    <property type="match status" value="1"/>
</dbReference>
<evidence type="ECO:0000256" key="7">
    <source>
        <dbReference type="ARBA" id="ARBA00023186"/>
    </source>
</evidence>
<dbReference type="Pfam" id="PF05698">
    <property type="entry name" value="Trigger_C"/>
    <property type="match status" value="1"/>
</dbReference>
<comment type="subcellular location">
    <subcellularLocation>
        <location evidence="2">Cytoplasm</location>
    </subcellularLocation>
</comment>
<comment type="caution">
    <text evidence="12">The sequence shown here is derived from an EMBL/GenBank/DDBJ whole genome shotgun (WGS) entry which is preliminary data.</text>
</comment>
<dbReference type="Proteomes" id="UP000745577">
    <property type="component" value="Unassembled WGS sequence"/>
</dbReference>
<protein>
    <recommendedName>
        <fullName evidence="5">Trigger factor</fullName>
        <ecNumber evidence="4">5.2.1.8</ecNumber>
    </recommendedName>
    <alternativeName>
        <fullName evidence="9">PPIase</fullName>
    </alternativeName>
</protein>
<dbReference type="SUPFAM" id="SSF102735">
    <property type="entry name" value="Trigger factor ribosome-binding domain"/>
    <property type="match status" value="1"/>
</dbReference>
<dbReference type="InterPro" id="IPR008880">
    <property type="entry name" value="Trigger_fac_C"/>
</dbReference>
<evidence type="ECO:0000259" key="11">
    <source>
        <dbReference type="Pfam" id="PF05698"/>
    </source>
</evidence>
<keyword evidence="6" id="KW-0697">Rotamase</keyword>
<reference evidence="12" key="2">
    <citation type="journal article" date="2021" name="Microbiome">
        <title>Successional dynamics and alternative stable states in a saline activated sludge microbial community over 9 years.</title>
        <authorList>
            <person name="Wang Y."/>
            <person name="Ye J."/>
            <person name="Ju F."/>
            <person name="Liu L."/>
            <person name="Boyd J.A."/>
            <person name="Deng Y."/>
            <person name="Parks D.H."/>
            <person name="Jiang X."/>
            <person name="Yin X."/>
            <person name="Woodcroft B.J."/>
            <person name="Tyson G.W."/>
            <person name="Hugenholtz P."/>
            <person name="Polz M.F."/>
            <person name="Zhang T."/>
        </authorList>
    </citation>
    <scope>NUCLEOTIDE SEQUENCE</scope>
    <source>
        <strain evidence="12">HKST-UBA15</strain>
    </source>
</reference>
<dbReference type="InterPro" id="IPR027304">
    <property type="entry name" value="Trigger_fact/SurA_dom_sf"/>
</dbReference>
<comment type="similarity">
    <text evidence="3">Belongs to the FKBP-type PPIase family. Tig subfamily.</text>
</comment>
<reference evidence="12" key="1">
    <citation type="submission" date="2020-04" db="EMBL/GenBank/DDBJ databases">
        <authorList>
            <person name="Zhang T."/>
        </authorList>
    </citation>
    <scope>NUCLEOTIDE SEQUENCE</scope>
    <source>
        <strain evidence="12">HKST-UBA15</strain>
    </source>
</reference>
<organism evidence="12 13">
    <name type="scientific">Candidatus Dojkabacteria bacterium</name>
    <dbReference type="NCBI Taxonomy" id="2099670"/>
    <lineage>
        <taxon>Bacteria</taxon>
        <taxon>Candidatus Dojkabacteria</taxon>
    </lineage>
</organism>
<evidence type="ECO:0000256" key="6">
    <source>
        <dbReference type="ARBA" id="ARBA00023110"/>
    </source>
</evidence>
<dbReference type="InterPro" id="IPR005215">
    <property type="entry name" value="Trig_fac"/>
</dbReference>
<dbReference type="GO" id="GO:0044183">
    <property type="term" value="F:protein folding chaperone"/>
    <property type="evidence" value="ECO:0007669"/>
    <property type="project" value="TreeGrafter"/>
</dbReference>
<keyword evidence="8" id="KW-0413">Isomerase</keyword>
<dbReference type="EC" id="5.2.1.8" evidence="4"/>
<evidence type="ECO:0000256" key="5">
    <source>
        <dbReference type="ARBA" id="ARBA00016902"/>
    </source>
</evidence>
<dbReference type="InterPro" id="IPR037041">
    <property type="entry name" value="Trigger_fac_C_sf"/>
</dbReference>
<evidence type="ECO:0000256" key="9">
    <source>
        <dbReference type="ARBA" id="ARBA00029986"/>
    </source>
</evidence>
<dbReference type="InterPro" id="IPR008881">
    <property type="entry name" value="Trigger_fac_ribosome-bd_bac"/>
</dbReference>
<evidence type="ECO:0000256" key="2">
    <source>
        <dbReference type="ARBA" id="ARBA00004496"/>
    </source>
</evidence>
<dbReference type="GO" id="GO:0043335">
    <property type="term" value="P:protein unfolding"/>
    <property type="evidence" value="ECO:0007669"/>
    <property type="project" value="TreeGrafter"/>
</dbReference>
<evidence type="ECO:0000256" key="3">
    <source>
        <dbReference type="ARBA" id="ARBA00005464"/>
    </source>
</evidence>
<dbReference type="PANTHER" id="PTHR30560">
    <property type="entry name" value="TRIGGER FACTOR CHAPERONE AND PEPTIDYL-PROLYL CIS/TRANS ISOMERASE"/>
    <property type="match status" value="1"/>
</dbReference>
<feature type="domain" description="Trigger factor ribosome-binding bacterial" evidence="10">
    <location>
        <begin position="12"/>
        <end position="147"/>
    </location>
</feature>
<dbReference type="GO" id="GO:0043022">
    <property type="term" value="F:ribosome binding"/>
    <property type="evidence" value="ECO:0007669"/>
    <property type="project" value="TreeGrafter"/>
</dbReference>
<feature type="domain" description="Trigger factor C-terminal" evidence="11">
    <location>
        <begin position="181"/>
        <end position="335"/>
    </location>
</feature>
<evidence type="ECO:0000313" key="13">
    <source>
        <dbReference type="Proteomes" id="UP000745577"/>
    </source>
</evidence>
<comment type="catalytic activity">
    <reaction evidence="1">
        <text>[protein]-peptidylproline (omega=180) = [protein]-peptidylproline (omega=0)</text>
        <dbReference type="Rhea" id="RHEA:16237"/>
        <dbReference type="Rhea" id="RHEA-COMP:10747"/>
        <dbReference type="Rhea" id="RHEA-COMP:10748"/>
        <dbReference type="ChEBI" id="CHEBI:83833"/>
        <dbReference type="ChEBI" id="CHEBI:83834"/>
        <dbReference type="EC" id="5.2.1.8"/>
    </reaction>
</comment>
<dbReference type="InterPro" id="IPR036611">
    <property type="entry name" value="Trigger_fac_ribosome-bd_sf"/>
</dbReference>
<dbReference type="Gene3D" id="1.10.3120.10">
    <property type="entry name" value="Trigger factor, C-terminal domain"/>
    <property type="match status" value="1"/>
</dbReference>
<keyword evidence="7" id="KW-0143">Chaperone</keyword>
<evidence type="ECO:0000256" key="4">
    <source>
        <dbReference type="ARBA" id="ARBA00013194"/>
    </source>
</evidence>
<dbReference type="EMBL" id="JAGQLL010000053">
    <property type="protein sequence ID" value="MCA9380371.1"/>
    <property type="molecule type" value="Genomic_DNA"/>
</dbReference>
<name>A0A955L184_9BACT</name>
<evidence type="ECO:0000256" key="1">
    <source>
        <dbReference type="ARBA" id="ARBA00000971"/>
    </source>
</evidence>
<sequence length="354" mass="41116">MANYKFLEKTQEDDFTVIKLKVESDLFVKRKDKVFNKLTKDMKITGFRPGKAPKPMLEARLGADLYENTLNDLLPEVTYEYLSEEKIDFLGRLNYEVLKVSEAEGVEYKIKFIKYPEIKLPKFSKIKVQEEKIELTEKEIDEELAKIFKYKEGKDDKKENDKTKKAITDDEVKSLGVGLNTVAEIKDLIRKQLEIQKQNLAKNKQAQEVIDQAIDMSNIKAPKSLLEGEVAKKEHDYSHRIEDLGLKLEDFLKSQKTTIEDLRKGWQDEAEKQIKTDLLLFEIAKVNELKVQNEEVIAEINSITDEKLKKQYDTYDGRNYISGIILQQKAINWLMQETGINPKPAEQKSEDKKS</sequence>
<dbReference type="AlphaFoldDB" id="A0A955L184"/>
<proteinExistence type="inferred from homology"/>
<evidence type="ECO:0000256" key="8">
    <source>
        <dbReference type="ARBA" id="ARBA00023235"/>
    </source>
</evidence>
<gene>
    <name evidence="12" type="ORF">KC675_04295</name>
</gene>
<dbReference type="GO" id="GO:0015031">
    <property type="term" value="P:protein transport"/>
    <property type="evidence" value="ECO:0007669"/>
    <property type="project" value="InterPro"/>
</dbReference>
<dbReference type="GO" id="GO:0051083">
    <property type="term" value="P:'de novo' cotranslational protein folding"/>
    <property type="evidence" value="ECO:0007669"/>
    <property type="project" value="TreeGrafter"/>
</dbReference>